<dbReference type="OrthoDB" id="6624621at2"/>
<dbReference type="Proteomes" id="UP000030351">
    <property type="component" value="Unassembled WGS sequence"/>
</dbReference>
<sequence length="108" mass="12278">MTDFVTLKEVKDHLRRYIDEENDWLEDTISDASATVLDYVKGHRDEFIDEKGELIEGAALRRVRRGTLALIAVLDRIRAGEDKTAFPDGDLPFSVKAILRTLHVPTII</sequence>
<name>A0A0A3YLN1_9GAMM</name>
<keyword evidence="2" id="KW-1185">Reference proteome</keyword>
<dbReference type="InterPro" id="IPR006450">
    <property type="entry name" value="Phage_HK97_gp6-like"/>
</dbReference>
<accession>A0A0A3YLN1</accession>
<evidence type="ECO:0008006" key="3">
    <source>
        <dbReference type="Google" id="ProtNLM"/>
    </source>
</evidence>
<dbReference type="RefSeq" id="WP_034899570.1">
    <property type="nucleotide sequence ID" value="NZ_JRUQ01000105.1"/>
</dbReference>
<evidence type="ECO:0000313" key="2">
    <source>
        <dbReference type="Proteomes" id="UP000030351"/>
    </source>
</evidence>
<dbReference type="CDD" id="cd08054">
    <property type="entry name" value="gp6"/>
    <property type="match status" value="1"/>
</dbReference>
<dbReference type="STRING" id="371042.NG99_26195"/>
<reference evidence="1 2" key="1">
    <citation type="submission" date="2014-10" db="EMBL/GenBank/DDBJ databases">
        <title>Genome sequence of Erwinia typographi M043b.</title>
        <authorList>
            <person name="Chan K.-G."/>
            <person name="Tan W.-S."/>
        </authorList>
    </citation>
    <scope>NUCLEOTIDE SEQUENCE [LARGE SCALE GENOMIC DNA]</scope>
    <source>
        <strain evidence="1 2">M043b</strain>
    </source>
</reference>
<dbReference type="EMBL" id="JRUQ01000105">
    <property type="protein sequence ID" value="KGT86256.1"/>
    <property type="molecule type" value="Genomic_DNA"/>
</dbReference>
<dbReference type="Gene3D" id="1.10.3230.30">
    <property type="entry name" value="Phage gp6-like head-tail connector protein"/>
    <property type="match status" value="1"/>
</dbReference>
<organism evidence="1 2">
    <name type="scientific">Erwinia typographi</name>
    <dbReference type="NCBI Taxonomy" id="371042"/>
    <lineage>
        <taxon>Bacteria</taxon>
        <taxon>Pseudomonadati</taxon>
        <taxon>Pseudomonadota</taxon>
        <taxon>Gammaproteobacteria</taxon>
        <taxon>Enterobacterales</taxon>
        <taxon>Erwiniaceae</taxon>
        <taxon>Erwinia</taxon>
    </lineage>
</organism>
<dbReference type="NCBIfam" id="TIGR01560">
    <property type="entry name" value="put_DNA_pack"/>
    <property type="match status" value="1"/>
</dbReference>
<proteinExistence type="predicted"/>
<comment type="caution">
    <text evidence="1">The sequence shown here is derived from an EMBL/GenBank/DDBJ whole genome shotgun (WGS) entry which is preliminary data.</text>
</comment>
<dbReference type="AlphaFoldDB" id="A0A0A3YLN1"/>
<protein>
    <recommendedName>
        <fullName evidence="3">Phage gp6-like head-tail connector protein</fullName>
    </recommendedName>
</protein>
<evidence type="ECO:0000313" key="1">
    <source>
        <dbReference type="EMBL" id="KGT86256.1"/>
    </source>
</evidence>
<gene>
    <name evidence="1" type="ORF">NG99_26195</name>
</gene>